<evidence type="ECO:0008006" key="5">
    <source>
        <dbReference type="Google" id="ProtNLM"/>
    </source>
</evidence>
<dbReference type="AlphaFoldDB" id="F9WNC9"/>
<keyword evidence="4" id="KW-1185">Reference proteome</keyword>
<dbReference type="VEuPathDB" id="TriTrypDB:TvY486_0017560"/>
<evidence type="ECO:0000256" key="1">
    <source>
        <dbReference type="SAM" id="MobiDB-lite"/>
    </source>
</evidence>
<evidence type="ECO:0000256" key="2">
    <source>
        <dbReference type="SAM" id="SignalP"/>
    </source>
</evidence>
<gene>
    <name evidence="3" type="ORF">TvY486_0017560</name>
</gene>
<keyword evidence="2" id="KW-0732">Signal</keyword>
<feature type="signal peptide" evidence="2">
    <location>
        <begin position="1"/>
        <end position="23"/>
    </location>
</feature>
<name>F9WNC9_TRYVY</name>
<feature type="region of interest" description="Disordered" evidence="1">
    <location>
        <begin position="296"/>
        <end position="316"/>
    </location>
</feature>
<organism evidence="3 4">
    <name type="scientific">Trypanosoma vivax (strain Y486)</name>
    <dbReference type="NCBI Taxonomy" id="1055687"/>
    <lineage>
        <taxon>Eukaryota</taxon>
        <taxon>Discoba</taxon>
        <taxon>Euglenozoa</taxon>
        <taxon>Kinetoplastea</taxon>
        <taxon>Metakinetoplastina</taxon>
        <taxon>Trypanosomatida</taxon>
        <taxon>Trypanosomatidae</taxon>
        <taxon>Trypanosoma</taxon>
        <taxon>Duttonella</taxon>
    </lineage>
</organism>
<protein>
    <recommendedName>
        <fullName evidence="5">Trypanosome variant surface glycoprotein A-type N-terminal domain-containing protein</fullName>
    </recommendedName>
</protein>
<sequence>MGDVHAKVFAVLFAFALASLGDAADEITTAGITEAGAGALCTLAAGLEGTAAKSGAEARKALARARNIAQAAWRSQQAASAAAAEVSASARAAASVLEGMQLGQREERAMQKAEELAALASETTARCGFLAGQIKQWIETMAAMAGQKDNSGQFCLGGQATGSGQPVLASSNNGQTRTYAANNAVAPPTACEKLFDTAEDAKWGDKEIADWPKLDNSITVANSGTLSGAAASATVCPITGVVAASGIGGNYRHGVTWAGLWSITTISTANSIKTKEETAQLDKIKALVEKLKDLAAESSDRETNNKGEKSWKSTCG</sequence>
<reference evidence="3 4" key="1">
    <citation type="journal article" date="2012" name="Proc. Natl. Acad. Sci. U.S.A.">
        <title>Antigenic diversity is generated by distinct evolutionary mechanisms in African trypanosome species.</title>
        <authorList>
            <person name="Jackson A.P."/>
            <person name="Berry A."/>
            <person name="Aslett M."/>
            <person name="Allison H.C."/>
            <person name="Burton P."/>
            <person name="Vavrova-Anderson J."/>
            <person name="Brown R."/>
            <person name="Browne H."/>
            <person name="Corton N."/>
            <person name="Hauser H."/>
            <person name="Gamble J."/>
            <person name="Gilderthorp R."/>
            <person name="Marcello L."/>
            <person name="McQuillan J."/>
            <person name="Otto T.D."/>
            <person name="Quail M.A."/>
            <person name="Sanders M.J."/>
            <person name="van Tonder A."/>
            <person name="Ginger M.L."/>
            <person name="Field M.C."/>
            <person name="Barry J.D."/>
            <person name="Hertz-Fowler C."/>
            <person name="Berriman M."/>
        </authorList>
    </citation>
    <scope>NUCLEOTIDE SEQUENCE</scope>
    <source>
        <strain evidence="3 4">Y486</strain>
    </source>
</reference>
<dbReference type="Gene3D" id="3.90.150.10">
    <property type="entry name" value="Variant Surface Glycoprotein, subunit A domain 1"/>
    <property type="match status" value="1"/>
</dbReference>
<accession>F9WNC9</accession>
<proteinExistence type="predicted"/>
<feature type="chain" id="PRO_5003395217" description="Trypanosome variant surface glycoprotein A-type N-terminal domain-containing protein" evidence="2">
    <location>
        <begin position="24"/>
        <end position="316"/>
    </location>
</feature>
<evidence type="ECO:0000313" key="4">
    <source>
        <dbReference type="Proteomes" id="UP000009027"/>
    </source>
</evidence>
<dbReference type="EMBL" id="CAEX01002471">
    <property type="protein sequence ID" value="CCD19047.1"/>
    <property type="molecule type" value="Genomic_DNA"/>
</dbReference>
<dbReference type="SUPFAM" id="SSF58087">
    <property type="entry name" value="Variant surface glycoprotein (N-terminal domain)"/>
    <property type="match status" value="1"/>
</dbReference>
<feature type="non-terminal residue" evidence="3">
    <location>
        <position position="316"/>
    </location>
</feature>
<evidence type="ECO:0000313" key="3">
    <source>
        <dbReference type="EMBL" id="CCD19047.1"/>
    </source>
</evidence>
<dbReference type="Proteomes" id="UP000009027">
    <property type="component" value="Unassembled WGS sequence"/>
</dbReference>